<reference evidence="1" key="2">
    <citation type="journal article" date="2015" name="Fish Shellfish Immunol.">
        <title>Early steps in the European eel (Anguilla anguilla)-Vibrio vulnificus interaction in the gills: Role of the RtxA13 toxin.</title>
        <authorList>
            <person name="Callol A."/>
            <person name="Pajuelo D."/>
            <person name="Ebbesson L."/>
            <person name="Teles M."/>
            <person name="MacKenzie S."/>
            <person name="Amaro C."/>
        </authorList>
    </citation>
    <scope>NUCLEOTIDE SEQUENCE</scope>
</reference>
<dbReference type="EMBL" id="GBXM01079217">
    <property type="protein sequence ID" value="JAH29360.1"/>
    <property type="molecule type" value="Transcribed_RNA"/>
</dbReference>
<sequence length="68" mass="7555">MNTMISTIKTYKGQTPFCLSICMRALGWGARLELRESTTGPTLRTVFRALSRLGVFSGVTNTSLRVRT</sequence>
<organism evidence="1">
    <name type="scientific">Anguilla anguilla</name>
    <name type="common">European freshwater eel</name>
    <name type="synonym">Muraena anguilla</name>
    <dbReference type="NCBI Taxonomy" id="7936"/>
    <lineage>
        <taxon>Eukaryota</taxon>
        <taxon>Metazoa</taxon>
        <taxon>Chordata</taxon>
        <taxon>Craniata</taxon>
        <taxon>Vertebrata</taxon>
        <taxon>Euteleostomi</taxon>
        <taxon>Actinopterygii</taxon>
        <taxon>Neopterygii</taxon>
        <taxon>Teleostei</taxon>
        <taxon>Anguilliformes</taxon>
        <taxon>Anguillidae</taxon>
        <taxon>Anguilla</taxon>
    </lineage>
</organism>
<name>A0A0E9RLN4_ANGAN</name>
<reference evidence="1" key="1">
    <citation type="submission" date="2014-11" db="EMBL/GenBank/DDBJ databases">
        <authorList>
            <person name="Amaro Gonzalez C."/>
        </authorList>
    </citation>
    <scope>NUCLEOTIDE SEQUENCE</scope>
</reference>
<accession>A0A0E9RLN4</accession>
<protein>
    <submittedName>
        <fullName evidence="1">Uncharacterized protein</fullName>
    </submittedName>
</protein>
<dbReference type="AlphaFoldDB" id="A0A0E9RLN4"/>
<evidence type="ECO:0000313" key="1">
    <source>
        <dbReference type="EMBL" id="JAH29360.1"/>
    </source>
</evidence>
<proteinExistence type="predicted"/>